<keyword evidence="3" id="KW-1185">Reference proteome</keyword>
<dbReference type="Gene3D" id="1.25.40.20">
    <property type="entry name" value="Ankyrin repeat-containing domain"/>
    <property type="match status" value="1"/>
</dbReference>
<reference evidence="2" key="1">
    <citation type="journal article" date="2020" name="Stud. Mycol.">
        <title>101 Dothideomycetes genomes: a test case for predicting lifestyles and emergence of pathogens.</title>
        <authorList>
            <person name="Haridas S."/>
            <person name="Albert R."/>
            <person name="Binder M."/>
            <person name="Bloem J."/>
            <person name="Labutti K."/>
            <person name="Salamov A."/>
            <person name="Andreopoulos B."/>
            <person name="Baker S."/>
            <person name="Barry K."/>
            <person name="Bills G."/>
            <person name="Bluhm B."/>
            <person name="Cannon C."/>
            <person name="Castanera R."/>
            <person name="Culley D."/>
            <person name="Daum C."/>
            <person name="Ezra D."/>
            <person name="Gonzalez J."/>
            <person name="Henrissat B."/>
            <person name="Kuo A."/>
            <person name="Liang C."/>
            <person name="Lipzen A."/>
            <person name="Lutzoni F."/>
            <person name="Magnuson J."/>
            <person name="Mondo S."/>
            <person name="Nolan M."/>
            <person name="Ohm R."/>
            <person name="Pangilinan J."/>
            <person name="Park H.-J."/>
            <person name="Ramirez L."/>
            <person name="Alfaro M."/>
            <person name="Sun H."/>
            <person name="Tritt A."/>
            <person name="Yoshinaga Y."/>
            <person name="Zwiers L.-H."/>
            <person name="Turgeon B."/>
            <person name="Goodwin S."/>
            <person name="Spatafora J."/>
            <person name="Crous P."/>
            <person name="Grigoriev I."/>
        </authorList>
    </citation>
    <scope>NUCLEOTIDE SEQUENCE</scope>
    <source>
        <strain evidence="2">CBS 627.86</strain>
    </source>
</reference>
<protein>
    <submittedName>
        <fullName evidence="2">Uncharacterized protein</fullName>
    </submittedName>
</protein>
<organism evidence="2 3">
    <name type="scientific">Lophiotrema nucula</name>
    <dbReference type="NCBI Taxonomy" id="690887"/>
    <lineage>
        <taxon>Eukaryota</taxon>
        <taxon>Fungi</taxon>
        <taxon>Dikarya</taxon>
        <taxon>Ascomycota</taxon>
        <taxon>Pezizomycotina</taxon>
        <taxon>Dothideomycetes</taxon>
        <taxon>Pleosporomycetidae</taxon>
        <taxon>Pleosporales</taxon>
        <taxon>Lophiotremataceae</taxon>
        <taxon>Lophiotrema</taxon>
    </lineage>
</organism>
<proteinExistence type="predicted"/>
<feature type="repeat" description="ANK" evidence="1">
    <location>
        <begin position="7"/>
        <end position="39"/>
    </location>
</feature>
<keyword evidence="1" id="KW-0040">ANK repeat</keyword>
<dbReference type="Proteomes" id="UP000799770">
    <property type="component" value="Unassembled WGS sequence"/>
</dbReference>
<name>A0A6A5ZRG4_9PLEO</name>
<dbReference type="AlphaFoldDB" id="A0A6A5ZRG4"/>
<evidence type="ECO:0000256" key="1">
    <source>
        <dbReference type="PROSITE-ProRule" id="PRU00023"/>
    </source>
</evidence>
<sequence>MLNFVSGGYTALHFAARYGRVEIMSLLLSNGADANVTSDRGEYVSSSLQSHVRCLDTPNACLPSNCRVLKPSSIPVLKLWRDF</sequence>
<evidence type="ECO:0000313" key="3">
    <source>
        <dbReference type="Proteomes" id="UP000799770"/>
    </source>
</evidence>
<dbReference type="EMBL" id="ML977312">
    <property type="protein sequence ID" value="KAF2121447.1"/>
    <property type="molecule type" value="Genomic_DNA"/>
</dbReference>
<dbReference type="InterPro" id="IPR002110">
    <property type="entry name" value="Ankyrin_rpt"/>
</dbReference>
<gene>
    <name evidence="2" type="ORF">BDV96DRAFT_564272</name>
</gene>
<dbReference type="SMART" id="SM00248">
    <property type="entry name" value="ANK"/>
    <property type="match status" value="1"/>
</dbReference>
<dbReference type="SUPFAM" id="SSF48403">
    <property type="entry name" value="Ankyrin repeat"/>
    <property type="match status" value="1"/>
</dbReference>
<dbReference type="Pfam" id="PF00023">
    <property type="entry name" value="Ank"/>
    <property type="match status" value="1"/>
</dbReference>
<dbReference type="PROSITE" id="PS50088">
    <property type="entry name" value="ANK_REPEAT"/>
    <property type="match status" value="1"/>
</dbReference>
<dbReference type="PROSITE" id="PS50297">
    <property type="entry name" value="ANK_REP_REGION"/>
    <property type="match status" value="1"/>
</dbReference>
<evidence type="ECO:0000313" key="2">
    <source>
        <dbReference type="EMBL" id="KAF2121447.1"/>
    </source>
</evidence>
<dbReference type="OrthoDB" id="539213at2759"/>
<dbReference type="InterPro" id="IPR036770">
    <property type="entry name" value="Ankyrin_rpt-contain_sf"/>
</dbReference>
<accession>A0A6A5ZRG4</accession>